<evidence type="ECO:0000256" key="1">
    <source>
        <dbReference type="SAM" id="MobiDB-lite"/>
    </source>
</evidence>
<evidence type="ECO:0000313" key="2">
    <source>
        <dbReference type="EMBL" id="GIY20963.1"/>
    </source>
</evidence>
<comment type="caution">
    <text evidence="2">The sequence shown here is derived from an EMBL/GenBank/DDBJ whole genome shotgun (WGS) entry which is preliminary data.</text>
</comment>
<evidence type="ECO:0000313" key="3">
    <source>
        <dbReference type="Proteomes" id="UP001054945"/>
    </source>
</evidence>
<gene>
    <name evidence="2" type="ORF">CEXT_100611</name>
</gene>
<name>A0AAV4RF68_CAEEX</name>
<reference evidence="2 3" key="1">
    <citation type="submission" date="2021-06" db="EMBL/GenBank/DDBJ databases">
        <title>Caerostris extrusa draft genome.</title>
        <authorList>
            <person name="Kono N."/>
            <person name="Arakawa K."/>
        </authorList>
    </citation>
    <scope>NUCLEOTIDE SEQUENCE [LARGE SCALE GENOMIC DNA]</scope>
</reference>
<feature type="region of interest" description="Disordered" evidence="1">
    <location>
        <begin position="9"/>
        <end position="29"/>
    </location>
</feature>
<proteinExistence type="predicted"/>
<accession>A0AAV4RF68</accession>
<keyword evidence="3" id="KW-1185">Reference proteome</keyword>
<dbReference type="EMBL" id="BPLR01007952">
    <property type="protein sequence ID" value="GIY20963.1"/>
    <property type="molecule type" value="Genomic_DNA"/>
</dbReference>
<dbReference type="AlphaFoldDB" id="A0AAV4RF68"/>
<sequence length="112" mass="12393">MNETLHKIVNNATNRHDKQPKQVKKHANLNRTRENVPTHLNEATVTVMSGKESQAESVALRHRGPCQVRPPVVAFVCSVGELAGKVYNRLLNSGEMTSSNDANCIKKTLYNG</sequence>
<organism evidence="2 3">
    <name type="scientific">Caerostris extrusa</name>
    <name type="common">Bark spider</name>
    <name type="synonym">Caerostris bankana</name>
    <dbReference type="NCBI Taxonomy" id="172846"/>
    <lineage>
        <taxon>Eukaryota</taxon>
        <taxon>Metazoa</taxon>
        <taxon>Ecdysozoa</taxon>
        <taxon>Arthropoda</taxon>
        <taxon>Chelicerata</taxon>
        <taxon>Arachnida</taxon>
        <taxon>Araneae</taxon>
        <taxon>Araneomorphae</taxon>
        <taxon>Entelegynae</taxon>
        <taxon>Araneoidea</taxon>
        <taxon>Araneidae</taxon>
        <taxon>Caerostris</taxon>
    </lineage>
</organism>
<dbReference type="Proteomes" id="UP001054945">
    <property type="component" value="Unassembled WGS sequence"/>
</dbReference>
<protein>
    <submittedName>
        <fullName evidence="2">Uncharacterized protein</fullName>
    </submittedName>
</protein>